<dbReference type="EMBL" id="FXTK01000010">
    <property type="protein sequence ID" value="SMO77078.1"/>
    <property type="molecule type" value="Genomic_DNA"/>
</dbReference>
<gene>
    <name evidence="1" type="ORF">SAMN06265221_110118</name>
</gene>
<name>A0A521DZL2_9RHOB</name>
<organism evidence="1 2">
    <name type="scientific">Paracoccus laeviglucosivorans</name>
    <dbReference type="NCBI Taxonomy" id="1197861"/>
    <lineage>
        <taxon>Bacteria</taxon>
        <taxon>Pseudomonadati</taxon>
        <taxon>Pseudomonadota</taxon>
        <taxon>Alphaproteobacteria</taxon>
        <taxon>Rhodobacterales</taxon>
        <taxon>Paracoccaceae</taxon>
        <taxon>Paracoccus</taxon>
    </lineage>
</organism>
<evidence type="ECO:0000313" key="1">
    <source>
        <dbReference type="EMBL" id="SMO77078.1"/>
    </source>
</evidence>
<reference evidence="1 2" key="1">
    <citation type="submission" date="2017-05" db="EMBL/GenBank/DDBJ databases">
        <authorList>
            <person name="Varghese N."/>
            <person name="Submissions S."/>
        </authorList>
    </citation>
    <scope>NUCLEOTIDE SEQUENCE [LARGE SCALE GENOMIC DNA]</scope>
    <source>
        <strain evidence="1 2">DSM 100094</strain>
    </source>
</reference>
<dbReference type="Proteomes" id="UP000319014">
    <property type="component" value="Unassembled WGS sequence"/>
</dbReference>
<keyword evidence="2" id="KW-1185">Reference proteome</keyword>
<accession>A0A521DZL2</accession>
<protein>
    <submittedName>
        <fullName evidence="1">Uncharacterized protein</fullName>
    </submittedName>
</protein>
<proteinExistence type="predicted"/>
<sequence>MPPMDLRELKTAQTRTARSRLAVEKAAHAEAVARAGLKTQRAALEAAQRAGDTAAVERLGVAIEKANAQLQERESTRKELQDSLRDRLGDMLRFGLDAPADIPLLLLPLRLETRFSRNAAGASVLKVRIYPDEIHVDNSRAGLSEAEAQAGRAYWNALFQAADDSGMETFWSTLRQVTGPERARHVAFATRPSNPDARGTGALPVFPEVAALDAAAARPRLLPERFRISAWQGGNLLRAEGALIDRDLRIGLLSGDGAKLTDQDGLKVLEGTEWLSDYDLALKLGMAIELALPGTAPIERLFVYGVAQSRQPAEGAAALDDLFAAHDGAAKMAFVAPGTPTNNTEATEAGWMRWSDPAPVPLTPPALPADSAAMRTAAALGTDPARLAGLAGAAGREDVLAGAINAALWPATWGYFLETLDDGQETLSPRIIEELRLFHQSFVRGGGSLPSLRIGRQPYGLLPFAGFSHRFSAQDAGRTEAGLERMTRKMLPNWLAGLDDVPMLDQGADAQRVLSIFGHAPQSWAVRARKCLSSDFLNKIGATTDQAGPAADVEALLNQLLAESLGGFSYIYGAGSLDDEARPVALPYADPARDGDYLQALLDGRSPGAISSIFQALVGLGWSRTKAAATPSRSLPDAVRATAAVDASLGQRVIALTTGEDIRAGSEYMAVLAQVSAGTTTSRAAVLRPAMMAQDAAKRVLDATSSVERDLLGIELIEDMLIARARLADLHGAMITLIDLARSGENFTRAVAETLDTASHRLDAWVLALSWARFSRARKAKPEGLTLGAYGWLFDLRPQDRGARAGGYIAAPTLEQATTAGLLRSAYLAHNPADGSGGAFAIDLSSNRVRRAQSLLEGVANSQPLGALLGYDFERRLHDADCDRFILSFRGIAPLATGQPDAAANPGNDPAAQVNGGVNVTDMLRLLEHWNDPQRGPTDIFNRLSTRPVGNPYLDADVVWDGPSNAERAAISAAMTQGAADADALADLLLAESVHQLGQGNMARASAALDAAGRGEAPPPALPDVVVSRGPGVIVGHRLIAVPDPALGWSTSAPRAQVSPLAEAWAAGLLPDPARIVIGTAAGGGRATLADTALSALDFTFACRHPEMLAQLIRARAALANPDAAFPESPAELGPQGISLMQARLTGVALQDVLDQATALDGAAIGLPGNTGWQPAPGELNAALGRISVAAGALSARLGELRDLLQAAEAPRDKMTEALLALTDFGIALPDITAKHSADVALLALREGENRLARLQPVLALPATTGTLADAALALFGSALPVPVRHVFAPADPAEPMGERAFAAPKPGAIQRYLADMGAVRVAVGRFGRLSLLSAINGRGPSLTLRQLCGIGDNPPDSWIGTGLPPQVASPTCPVVSLLADAPAGLDLTQGITGLLIDDWSETLPLREAAENGGTASRATAGVALHADAPAAEPPQVMLLGLSPDRQRWTEDSLCDFLADTLELAKARLITLETLPLAARILPAIYTQSWSLQGEPVIDWTRIALEVQQLARLSGLKNFTMVKEG</sequence>
<evidence type="ECO:0000313" key="2">
    <source>
        <dbReference type="Proteomes" id="UP000319014"/>
    </source>
</evidence>